<proteinExistence type="predicted"/>
<keyword evidence="2" id="KW-1185">Reference proteome</keyword>
<organism evidence="1 2">
    <name type="scientific">Thelephora ganbajun</name>
    <name type="common">Ganba fungus</name>
    <dbReference type="NCBI Taxonomy" id="370292"/>
    <lineage>
        <taxon>Eukaryota</taxon>
        <taxon>Fungi</taxon>
        <taxon>Dikarya</taxon>
        <taxon>Basidiomycota</taxon>
        <taxon>Agaricomycotina</taxon>
        <taxon>Agaricomycetes</taxon>
        <taxon>Thelephorales</taxon>
        <taxon>Thelephoraceae</taxon>
        <taxon>Thelephora</taxon>
    </lineage>
</organism>
<evidence type="ECO:0000313" key="2">
    <source>
        <dbReference type="Proteomes" id="UP000886501"/>
    </source>
</evidence>
<protein>
    <submittedName>
        <fullName evidence="1">Uncharacterized protein</fullName>
    </submittedName>
</protein>
<dbReference type="EMBL" id="MU118135">
    <property type="protein sequence ID" value="KAF9644498.1"/>
    <property type="molecule type" value="Genomic_DNA"/>
</dbReference>
<gene>
    <name evidence="1" type="ORF">BDM02DRAFT_3272377</name>
</gene>
<comment type="caution">
    <text evidence="1">The sequence shown here is derived from an EMBL/GenBank/DDBJ whole genome shotgun (WGS) entry which is preliminary data.</text>
</comment>
<reference evidence="1" key="1">
    <citation type="submission" date="2019-10" db="EMBL/GenBank/DDBJ databases">
        <authorList>
            <consortium name="DOE Joint Genome Institute"/>
            <person name="Kuo A."/>
            <person name="Miyauchi S."/>
            <person name="Kiss E."/>
            <person name="Drula E."/>
            <person name="Kohler A."/>
            <person name="Sanchez-Garcia M."/>
            <person name="Andreopoulos B."/>
            <person name="Barry K.W."/>
            <person name="Bonito G."/>
            <person name="Buee M."/>
            <person name="Carver A."/>
            <person name="Chen C."/>
            <person name="Cichocki N."/>
            <person name="Clum A."/>
            <person name="Culley D."/>
            <person name="Crous P.W."/>
            <person name="Fauchery L."/>
            <person name="Girlanda M."/>
            <person name="Hayes R."/>
            <person name="Keri Z."/>
            <person name="Labutti K."/>
            <person name="Lipzen A."/>
            <person name="Lombard V."/>
            <person name="Magnuson J."/>
            <person name="Maillard F."/>
            <person name="Morin E."/>
            <person name="Murat C."/>
            <person name="Nolan M."/>
            <person name="Ohm R."/>
            <person name="Pangilinan J."/>
            <person name="Pereira M."/>
            <person name="Perotto S."/>
            <person name="Peter M."/>
            <person name="Riley R."/>
            <person name="Sitrit Y."/>
            <person name="Stielow B."/>
            <person name="Szollosi G."/>
            <person name="Zifcakova L."/>
            <person name="Stursova M."/>
            <person name="Spatafora J.W."/>
            <person name="Tedersoo L."/>
            <person name="Vaario L.-M."/>
            <person name="Yamada A."/>
            <person name="Yan M."/>
            <person name="Wang P."/>
            <person name="Xu J."/>
            <person name="Bruns T."/>
            <person name="Baldrian P."/>
            <person name="Vilgalys R."/>
            <person name="Henrissat B."/>
            <person name="Grigoriev I.V."/>
            <person name="Hibbett D."/>
            <person name="Nagy L.G."/>
            <person name="Martin F.M."/>
        </authorList>
    </citation>
    <scope>NUCLEOTIDE SEQUENCE</scope>
    <source>
        <strain evidence="1">P2</strain>
    </source>
</reference>
<accession>A0ACB6Z5C3</accession>
<name>A0ACB6Z5C3_THEGA</name>
<dbReference type="Proteomes" id="UP000886501">
    <property type="component" value="Unassembled WGS sequence"/>
</dbReference>
<evidence type="ECO:0000313" key="1">
    <source>
        <dbReference type="EMBL" id="KAF9644498.1"/>
    </source>
</evidence>
<sequence>MHYLDMALVDFYQLAVLYKLRRPDAGFLPIHPRPLPMSATTPPSSSVEPDQAHLSPSPSTQTEFKTPERKRGAGYPVPDITPISLGSSIRQRQEGDTDRVEGYRRGDYDDYIREDLKSRVFVDLEVFMKNVLHVPDDWKTEWGPAIEAVKTDQKFEKHHEEYCQHCGRSSSQEVSFYKPLMNAANAVLDVLSRSTLGDASSGVPQYYHVNDPKKLRGGVINRVSLSPDLVVLHKECQPSKGEQLHWANPLHILEVKPFDGALCDGMNMPRLVVDGIDPVLNHVPPPKPIRYGGDRSTTLATSTTGSESTSSRSRKRPAEGSHAANKRPTKKSRTKSALSQALGDDAGVSVGEEEEGSSSKPETQRQVDPALQVCRYLLEMFSVPLLRSHATVGLVDRDRLQLYHANRSVILVSSAISFSEGDGLNKFIAIIIAFRRLSLKQNGILDTLTKNNTELVQKSEIPKDNKVVQEGNQLQLPGDKPQETFTVTLGDVISRDPATVGRSTVVLKATSDRWLETKLVVKISWPGSGRVPETDFLKKAYEEAEKTDGKWATKHLPRLFYAKDVVFEKDSTFESVASLFTDAKFAKGGYVYERRTLRIIIQEQLHPLKSLTNARHLGQVFLDIVCVHRWLHDCPGILHRDLSPNNIMYRYIEDVNAEGEREQQVYGVLTDYDLSSWTKDLKTDYSRTSQQRTGTPPYMAQELLKGTSTTHLYRHDVESLFYIMLLMCGRHMIGPTKGGPDTEAKFRIVMREGNLPYQKWFSVRDYDTLGSIKGAFFADKRAIELSPAFEDFRAWLRDLRYCFFEGFKCKLSDPSNQEETPRWKVKQAGGSASGVKPAPIPFDDETLGGYVDYSAIIEPTRYLKGELEGLMIRYDRA</sequence>
<reference evidence="1" key="2">
    <citation type="journal article" date="2020" name="Nat. Commun.">
        <title>Large-scale genome sequencing of mycorrhizal fungi provides insights into the early evolution of symbiotic traits.</title>
        <authorList>
            <person name="Miyauchi S."/>
            <person name="Kiss E."/>
            <person name="Kuo A."/>
            <person name="Drula E."/>
            <person name="Kohler A."/>
            <person name="Sanchez-Garcia M."/>
            <person name="Morin E."/>
            <person name="Andreopoulos B."/>
            <person name="Barry K.W."/>
            <person name="Bonito G."/>
            <person name="Buee M."/>
            <person name="Carver A."/>
            <person name="Chen C."/>
            <person name="Cichocki N."/>
            <person name="Clum A."/>
            <person name="Culley D."/>
            <person name="Crous P.W."/>
            <person name="Fauchery L."/>
            <person name="Girlanda M."/>
            <person name="Hayes R.D."/>
            <person name="Keri Z."/>
            <person name="LaButti K."/>
            <person name="Lipzen A."/>
            <person name="Lombard V."/>
            <person name="Magnuson J."/>
            <person name="Maillard F."/>
            <person name="Murat C."/>
            <person name="Nolan M."/>
            <person name="Ohm R.A."/>
            <person name="Pangilinan J."/>
            <person name="Pereira M.F."/>
            <person name="Perotto S."/>
            <person name="Peter M."/>
            <person name="Pfister S."/>
            <person name="Riley R."/>
            <person name="Sitrit Y."/>
            <person name="Stielow J.B."/>
            <person name="Szollosi G."/>
            <person name="Zifcakova L."/>
            <person name="Stursova M."/>
            <person name="Spatafora J.W."/>
            <person name="Tedersoo L."/>
            <person name="Vaario L.M."/>
            <person name="Yamada A."/>
            <person name="Yan M."/>
            <person name="Wang P."/>
            <person name="Xu J."/>
            <person name="Bruns T."/>
            <person name="Baldrian P."/>
            <person name="Vilgalys R."/>
            <person name="Dunand C."/>
            <person name="Henrissat B."/>
            <person name="Grigoriev I.V."/>
            <person name="Hibbett D."/>
            <person name="Nagy L.G."/>
            <person name="Martin F.M."/>
        </authorList>
    </citation>
    <scope>NUCLEOTIDE SEQUENCE</scope>
    <source>
        <strain evidence="1">P2</strain>
    </source>
</reference>